<evidence type="ECO:0000313" key="2">
    <source>
        <dbReference type="Proteomes" id="UP001143192"/>
    </source>
</evidence>
<gene>
    <name evidence="1" type="ORF">M1B79_02380</name>
</gene>
<dbReference type="AlphaFoldDB" id="A0A9X2NPI2"/>
<protein>
    <submittedName>
        <fullName evidence="1">6-bladed beta-propeller</fullName>
    </submittedName>
</protein>
<name>A0A9X2NPI2_9BACE</name>
<evidence type="ECO:0000313" key="1">
    <source>
        <dbReference type="EMBL" id="MCR6503548.1"/>
    </source>
</evidence>
<accession>A0A9X2NPI2</accession>
<proteinExistence type="predicted"/>
<dbReference type="Proteomes" id="UP001143192">
    <property type="component" value="Unassembled WGS sequence"/>
</dbReference>
<organism evidence="1 2">
    <name type="scientific">Bacteroides muris</name>
    <name type="common">ex Fokt et al. 2023</name>
    <dbReference type="NCBI Taxonomy" id="2937417"/>
    <lineage>
        <taxon>Bacteria</taxon>
        <taxon>Pseudomonadati</taxon>
        <taxon>Bacteroidota</taxon>
        <taxon>Bacteroidia</taxon>
        <taxon>Bacteroidales</taxon>
        <taxon>Bacteroidaceae</taxon>
        <taxon>Bacteroides</taxon>
    </lineage>
</organism>
<dbReference type="SUPFAM" id="SSF63825">
    <property type="entry name" value="YWTD domain"/>
    <property type="match status" value="1"/>
</dbReference>
<comment type="caution">
    <text evidence="1">The sequence shown here is derived from an EMBL/GenBank/DDBJ whole genome shotgun (WGS) entry which is preliminary data.</text>
</comment>
<dbReference type="InterPro" id="IPR011042">
    <property type="entry name" value="6-blade_b-propeller_TolB-like"/>
</dbReference>
<keyword evidence="2" id="KW-1185">Reference proteome</keyword>
<sequence>MYKVVFGCLVVFFCLWGCVNKYDSIIDTDAACITVNPNNSEKLDIEAIFSSIEVTALESSEASLFGKCDKMLFKEGKYYILDRKEACIYVFNANGTFLRNSKSKQGDGPGEYHCIVDFDISKDKHIEILDVSAYKIMIYDEEFNFLDEVEIPKDLYPISTFKCLNNELYAFYSSFSSTSNANDRMNIYSFKQNRIVESTKGYIYIPSLRIGVTQPYSFYESEGDVFFSFPYPNDKVYKIEKNEGHIKEVIRYNFGSCSFPFEKIDSHKAIFEDIIKGSGKYAFPICRWENKNFLFTFIMYQEKQHLLLYKKDSERSNLYSCTFNNGELLLPPIYVDNDFLYVIAEPSWLEYLVSKKLLVETAAINTINNIKEDDNSVILKYRLKK</sequence>
<reference evidence="1" key="1">
    <citation type="journal article" date="2022" name="Arch. Microbiol.">
        <title>Bacteroides muris sp. nov. isolated from the cecum of wild-derived house mice.</title>
        <authorList>
            <person name="Fokt H."/>
            <person name="Unni R."/>
            <person name="Repnik U."/>
            <person name="Schmitz R.A."/>
            <person name="Bramkamp M."/>
            <person name="Baines J.F."/>
            <person name="Unterweger D."/>
        </authorList>
    </citation>
    <scope>NUCLEOTIDE SEQUENCE</scope>
    <source>
        <strain evidence="1">KH365_2</strain>
    </source>
</reference>
<dbReference type="Gene3D" id="2.120.10.30">
    <property type="entry name" value="TolB, C-terminal domain"/>
    <property type="match status" value="1"/>
</dbReference>
<dbReference type="Pfam" id="PF17170">
    <property type="entry name" value="DUF5128"/>
    <property type="match status" value="1"/>
</dbReference>
<dbReference type="EMBL" id="JAMZED010000003">
    <property type="protein sequence ID" value="MCR6503548.1"/>
    <property type="molecule type" value="Genomic_DNA"/>
</dbReference>
<reference evidence="1" key="2">
    <citation type="submission" date="2022-04" db="EMBL/GenBank/DDBJ databases">
        <authorList>
            <person name="Fokt H."/>
            <person name="Baines J."/>
        </authorList>
    </citation>
    <scope>NUCLEOTIDE SEQUENCE</scope>
    <source>
        <strain evidence="1">KH365_2</strain>
    </source>
</reference>
<dbReference type="RefSeq" id="WP_257930620.1">
    <property type="nucleotide sequence ID" value="NZ_JAMZED010000003.1"/>
</dbReference>